<comment type="caution">
    <text evidence="10">The sequence shown here is derived from an EMBL/GenBank/DDBJ whole genome shotgun (WGS) entry which is preliminary data.</text>
</comment>
<feature type="repeat" description="WD" evidence="6">
    <location>
        <begin position="546"/>
        <end position="580"/>
    </location>
</feature>
<dbReference type="PROSITE" id="PS00678">
    <property type="entry name" value="WD_REPEATS_1"/>
    <property type="match status" value="1"/>
</dbReference>
<evidence type="ECO:0000259" key="9">
    <source>
        <dbReference type="Pfam" id="PF08232"/>
    </source>
</evidence>
<dbReference type="FunFam" id="2.130.10.10:FF:000079">
    <property type="entry name" value="striatin isoform X1"/>
    <property type="match status" value="1"/>
</dbReference>
<dbReference type="InterPro" id="IPR051488">
    <property type="entry name" value="WD_repeat_striatin"/>
</dbReference>
<dbReference type="InterPro" id="IPR013258">
    <property type="entry name" value="Striatin_N"/>
</dbReference>
<evidence type="ECO:0000256" key="7">
    <source>
        <dbReference type="SAM" id="Coils"/>
    </source>
</evidence>
<keyword evidence="2 6" id="KW-0853">WD repeat</keyword>
<feature type="compositionally biased region" description="Polar residues" evidence="8">
    <location>
        <begin position="406"/>
        <end position="423"/>
    </location>
</feature>
<dbReference type="GO" id="GO:0005516">
    <property type="term" value="F:calmodulin binding"/>
    <property type="evidence" value="ECO:0007669"/>
    <property type="project" value="UniProtKB-KW"/>
</dbReference>
<evidence type="ECO:0000256" key="5">
    <source>
        <dbReference type="ARBA" id="ARBA00023054"/>
    </source>
</evidence>
<dbReference type="Gene3D" id="2.130.10.10">
    <property type="entry name" value="YVTN repeat-like/Quinoprotein amine dehydrogenase"/>
    <property type="match status" value="2"/>
</dbReference>
<evidence type="ECO:0000313" key="10">
    <source>
        <dbReference type="EMBL" id="GAU93288.1"/>
    </source>
</evidence>
<evidence type="ECO:0000313" key="11">
    <source>
        <dbReference type="Proteomes" id="UP000186922"/>
    </source>
</evidence>
<evidence type="ECO:0000256" key="3">
    <source>
        <dbReference type="ARBA" id="ARBA00022737"/>
    </source>
</evidence>
<dbReference type="AlphaFoldDB" id="A0A1D1V484"/>
<dbReference type="Pfam" id="PF00400">
    <property type="entry name" value="WD40"/>
    <property type="match status" value="5"/>
</dbReference>
<evidence type="ECO:0000256" key="2">
    <source>
        <dbReference type="ARBA" id="ARBA00022574"/>
    </source>
</evidence>
<feature type="coiled-coil region" evidence="7">
    <location>
        <begin position="88"/>
        <end position="143"/>
    </location>
</feature>
<feature type="region of interest" description="Disordered" evidence="8">
    <location>
        <begin position="382"/>
        <end position="435"/>
    </location>
</feature>
<dbReference type="PRINTS" id="PR00320">
    <property type="entry name" value="GPROTEINBRPT"/>
</dbReference>
<feature type="compositionally biased region" description="Basic and acidic residues" evidence="8">
    <location>
        <begin position="382"/>
        <end position="392"/>
    </location>
</feature>
<feature type="domain" description="Striatin N-terminal" evidence="9">
    <location>
        <begin position="69"/>
        <end position="208"/>
    </location>
</feature>
<feature type="region of interest" description="Disordered" evidence="8">
    <location>
        <begin position="1"/>
        <end position="59"/>
    </location>
</feature>
<dbReference type="InterPro" id="IPR019775">
    <property type="entry name" value="WD40_repeat_CS"/>
</dbReference>
<evidence type="ECO:0000256" key="8">
    <source>
        <dbReference type="SAM" id="MobiDB-lite"/>
    </source>
</evidence>
<reference evidence="10 11" key="1">
    <citation type="journal article" date="2016" name="Nat. Commun.">
        <title>Extremotolerant tardigrade genome and improved radiotolerance of human cultured cells by tardigrade-unique protein.</title>
        <authorList>
            <person name="Hashimoto T."/>
            <person name="Horikawa D.D."/>
            <person name="Saito Y."/>
            <person name="Kuwahara H."/>
            <person name="Kozuka-Hata H."/>
            <person name="Shin-I T."/>
            <person name="Minakuchi Y."/>
            <person name="Ohishi K."/>
            <person name="Motoyama A."/>
            <person name="Aizu T."/>
            <person name="Enomoto A."/>
            <person name="Kondo K."/>
            <person name="Tanaka S."/>
            <person name="Hara Y."/>
            <person name="Koshikawa S."/>
            <person name="Sagara H."/>
            <person name="Miura T."/>
            <person name="Yokobori S."/>
            <person name="Miyagawa K."/>
            <person name="Suzuki Y."/>
            <person name="Kubo T."/>
            <person name="Oyama M."/>
            <person name="Kohara Y."/>
            <person name="Fujiyama A."/>
            <person name="Arakawa K."/>
            <person name="Katayama T."/>
            <person name="Toyoda A."/>
            <person name="Kunieda T."/>
        </authorList>
    </citation>
    <scope>NUCLEOTIDE SEQUENCE [LARGE SCALE GENOMIC DNA]</scope>
    <source>
        <strain evidence="10 11">YOKOZUNA-1</strain>
    </source>
</reference>
<keyword evidence="3" id="KW-0677">Repeat</keyword>
<dbReference type="InterPro" id="IPR001680">
    <property type="entry name" value="WD40_rpt"/>
</dbReference>
<dbReference type="PROSITE" id="PS50294">
    <property type="entry name" value="WD_REPEATS_REGION"/>
    <property type="match status" value="3"/>
</dbReference>
<dbReference type="PANTHER" id="PTHR15653:SF0">
    <property type="entry name" value="CONNECTOR OF KINASE TO AP-1, ISOFORM E"/>
    <property type="match status" value="1"/>
</dbReference>
<feature type="region of interest" description="Disordered" evidence="8">
    <location>
        <begin position="462"/>
        <end position="486"/>
    </location>
</feature>
<accession>A0A1D1V484</accession>
<dbReference type="InterPro" id="IPR020472">
    <property type="entry name" value="WD40_PAC1"/>
</dbReference>
<proteinExistence type="inferred from homology"/>
<dbReference type="Gene3D" id="1.20.5.300">
    <property type="match status" value="1"/>
</dbReference>
<dbReference type="PROSITE" id="PS50082">
    <property type="entry name" value="WD_REPEATS_2"/>
    <property type="match status" value="3"/>
</dbReference>
<dbReference type="Proteomes" id="UP000186922">
    <property type="component" value="Unassembled WGS sequence"/>
</dbReference>
<keyword evidence="4" id="KW-0112">Calmodulin-binding</keyword>
<gene>
    <name evidence="10" type="primary">RvY_05253-1</name>
    <name evidence="10" type="synonym">RvY_05253.1</name>
    <name evidence="10" type="ORF">RvY_05253</name>
</gene>
<dbReference type="SUPFAM" id="SSF50978">
    <property type="entry name" value="WD40 repeat-like"/>
    <property type="match status" value="1"/>
</dbReference>
<dbReference type="EMBL" id="BDGG01000002">
    <property type="protein sequence ID" value="GAU93288.1"/>
    <property type="molecule type" value="Genomic_DNA"/>
</dbReference>
<sequence>MNANYGGPSGMYSEQENGSAGQSSSDASSGGPRPKLAHGQHAGNEGGGTDGGQNNNRGMLMDYQRPQYSLPGVLHYLQHEWSRFELDRAQWEVERAELQARAAFLQGERKSQESLKVDLVRRIKMLELALRQERQKFARYKLEVENGGAVVHDDDARLQNEKNEGLESLGYGDYVRDNAQNAVAGLSWKEGRHTLRQYLKEIGYADTLISAQAARVTALLSATGRKIQPMPEPQNAVNGNGAGKSPDFLKDRLPKSVMDNALMAAENALSATFDYLSSDSAPRSQVRPEAEETEENEEDSANSFDNMFQRGRASRKTIVAGRPPPKSESNEDMATGGEGDTEAALKDFDFLPSEEGGGEARSVEGEENWGSLSNSLAKMKEEFRNEQKDRRGGGGHRPKKSHLQDMLNSLNKDGSADLTSQSAAPDPYPRDTQLPDTNFLTQEAANEASSFGLGELAALTVNNDSESGPYDATSSNTREGPMHKSWSTKHTLRSHFDGVRSLAFHPEDLMLMTASDDGTLKYWNLFRNWNGNKKASSVDFEPVYTFRGHVGPVLSSTMTHNGEYCVSGGEDATVRFWNLSCTTGDPYEAYDPAIVGPIMRDHTEAVWHLRHHATRPLMVSTAADGKVLLYDTEKLSVLTELSTGDRGIPTSSDFFPNDTNKITVSFDHQVAVLDIETGKAVVLLKIPENAEDYVYRVVNHPSLPVAITAHEDREVRFFDTNTGEMVSSMVAHLDAVSCLAVDPNGLYLITGSHDSSVRFWSMHTKTCLQEVTVHRKKLDESVYDVTFHSSKNHVASAGADGVAKVYT</sequence>
<feature type="region of interest" description="Disordered" evidence="8">
    <location>
        <begin position="351"/>
        <end position="370"/>
    </location>
</feature>
<keyword evidence="5 7" id="KW-0175">Coiled coil</keyword>
<dbReference type="InterPro" id="IPR036322">
    <property type="entry name" value="WD40_repeat_dom_sf"/>
</dbReference>
<feature type="compositionally biased region" description="Polar residues" evidence="8">
    <location>
        <begin position="462"/>
        <end position="478"/>
    </location>
</feature>
<feature type="compositionally biased region" description="Low complexity" evidence="8">
    <location>
        <begin position="18"/>
        <end position="31"/>
    </location>
</feature>
<dbReference type="PANTHER" id="PTHR15653">
    <property type="entry name" value="STRIATIN"/>
    <property type="match status" value="1"/>
</dbReference>
<organism evidence="10 11">
    <name type="scientific">Ramazzottius varieornatus</name>
    <name type="common">Water bear</name>
    <name type="synonym">Tardigrade</name>
    <dbReference type="NCBI Taxonomy" id="947166"/>
    <lineage>
        <taxon>Eukaryota</taxon>
        <taxon>Metazoa</taxon>
        <taxon>Ecdysozoa</taxon>
        <taxon>Tardigrada</taxon>
        <taxon>Eutardigrada</taxon>
        <taxon>Parachela</taxon>
        <taxon>Hypsibioidea</taxon>
        <taxon>Ramazzottiidae</taxon>
        <taxon>Ramazzottius</taxon>
    </lineage>
</organism>
<dbReference type="InterPro" id="IPR015943">
    <property type="entry name" value="WD40/YVTN_repeat-like_dom_sf"/>
</dbReference>
<evidence type="ECO:0000256" key="4">
    <source>
        <dbReference type="ARBA" id="ARBA00022860"/>
    </source>
</evidence>
<feature type="region of interest" description="Disordered" evidence="8">
    <location>
        <begin position="225"/>
        <end position="251"/>
    </location>
</feature>
<keyword evidence="11" id="KW-1185">Reference proteome</keyword>
<dbReference type="Pfam" id="PF08232">
    <property type="entry name" value="Striatin"/>
    <property type="match status" value="1"/>
</dbReference>
<feature type="region of interest" description="Disordered" evidence="8">
    <location>
        <begin position="278"/>
        <end position="340"/>
    </location>
</feature>
<dbReference type="OrthoDB" id="727118at2759"/>
<evidence type="ECO:0000256" key="6">
    <source>
        <dbReference type="PROSITE-ProRule" id="PRU00221"/>
    </source>
</evidence>
<dbReference type="SMART" id="SM00320">
    <property type="entry name" value="WD40"/>
    <property type="match status" value="7"/>
</dbReference>
<feature type="repeat" description="WD" evidence="6">
    <location>
        <begin position="729"/>
        <end position="770"/>
    </location>
</feature>
<dbReference type="STRING" id="947166.A0A1D1V484"/>
<feature type="compositionally biased region" description="Acidic residues" evidence="8">
    <location>
        <begin position="291"/>
        <end position="300"/>
    </location>
</feature>
<comment type="similarity">
    <text evidence="1">Belongs to the WD repeat striatin family.</text>
</comment>
<dbReference type="CDD" id="cd00200">
    <property type="entry name" value="WD40"/>
    <property type="match status" value="1"/>
</dbReference>
<evidence type="ECO:0000256" key="1">
    <source>
        <dbReference type="ARBA" id="ARBA00009616"/>
    </source>
</evidence>
<feature type="repeat" description="WD" evidence="6">
    <location>
        <begin position="492"/>
        <end position="525"/>
    </location>
</feature>
<protein>
    <recommendedName>
        <fullName evidence="9">Striatin N-terminal domain-containing protein</fullName>
    </recommendedName>
</protein>
<name>A0A1D1V484_RAMVA</name>